<comment type="caution">
    <text evidence="9">The sequence shown here is derived from an EMBL/GenBank/DDBJ whole genome shotgun (WGS) entry which is preliminary data.</text>
</comment>
<feature type="transmembrane region" description="Helical" evidence="7">
    <location>
        <begin position="9"/>
        <end position="37"/>
    </location>
</feature>
<keyword evidence="6 7" id="KW-0472">Membrane</keyword>
<reference evidence="9 10" key="1">
    <citation type="journal article" date="2015" name="Nature">
        <title>rRNA introns, odd ribosomes, and small enigmatic genomes across a large radiation of phyla.</title>
        <authorList>
            <person name="Brown C.T."/>
            <person name="Hug L.A."/>
            <person name="Thomas B.C."/>
            <person name="Sharon I."/>
            <person name="Castelle C.J."/>
            <person name="Singh A."/>
            <person name="Wilkins M.J."/>
            <person name="Williams K.H."/>
            <person name="Banfield J.F."/>
        </authorList>
    </citation>
    <scope>NUCLEOTIDE SEQUENCE [LARGE SCALE GENOMIC DNA]</scope>
</reference>
<evidence type="ECO:0000256" key="2">
    <source>
        <dbReference type="ARBA" id="ARBA00010792"/>
    </source>
</evidence>
<keyword evidence="5 7" id="KW-1133">Transmembrane helix</keyword>
<evidence type="ECO:0000256" key="7">
    <source>
        <dbReference type="RuleBase" id="RU367016"/>
    </source>
</evidence>
<dbReference type="Proteomes" id="UP000034087">
    <property type="component" value="Unassembled WGS sequence"/>
</dbReference>
<accession>A0A0G1IL87</accession>
<evidence type="ECO:0000256" key="5">
    <source>
        <dbReference type="ARBA" id="ARBA00022989"/>
    </source>
</evidence>
<dbReference type="InterPro" id="IPR032818">
    <property type="entry name" value="DedA-like"/>
</dbReference>
<dbReference type="PANTHER" id="PTHR30353">
    <property type="entry name" value="INNER MEMBRANE PROTEIN DEDA-RELATED"/>
    <property type="match status" value="1"/>
</dbReference>
<evidence type="ECO:0000256" key="6">
    <source>
        <dbReference type="ARBA" id="ARBA00023136"/>
    </source>
</evidence>
<feature type="domain" description="VTT" evidence="8">
    <location>
        <begin position="37"/>
        <end position="162"/>
    </location>
</feature>
<dbReference type="PATRIC" id="fig|1618645.3.peg.247"/>
<evidence type="ECO:0000313" key="10">
    <source>
        <dbReference type="Proteomes" id="UP000034087"/>
    </source>
</evidence>
<evidence type="ECO:0000256" key="1">
    <source>
        <dbReference type="ARBA" id="ARBA00004651"/>
    </source>
</evidence>
<evidence type="ECO:0000259" key="8">
    <source>
        <dbReference type="Pfam" id="PF09335"/>
    </source>
</evidence>
<dbReference type="AlphaFoldDB" id="A0A0G1IL87"/>
<dbReference type="PANTHER" id="PTHR30353:SF0">
    <property type="entry name" value="TRANSMEMBRANE PROTEIN"/>
    <property type="match status" value="1"/>
</dbReference>
<gene>
    <name evidence="9" type="ORF">UW53_C0003G0042</name>
</gene>
<evidence type="ECO:0000256" key="3">
    <source>
        <dbReference type="ARBA" id="ARBA00022475"/>
    </source>
</evidence>
<feature type="transmembrane region" description="Helical" evidence="7">
    <location>
        <begin position="57"/>
        <end position="79"/>
    </location>
</feature>
<feature type="transmembrane region" description="Helical" evidence="7">
    <location>
        <begin position="174"/>
        <end position="195"/>
    </location>
</feature>
<evidence type="ECO:0000256" key="4">
    <source>
        <dbReference type="ARBA" id="ARBA00022692"/>
    </source>
</evidence>
<proteinExistence type="inferred from homology"/>
<keyword evidence="3 7" id="KW-1003">Cell membrane</keyword>
<comment type="similarity">
    <text evidence="2 7">Belongs to the DedA family.</text>
</comment>
<dbReference type="EMBL" id="LCIR01000003">
    <property type="protein sequence ID" value="KKT60131.1"/>
    <property type="molecule type" value="Genomic_DNA"/>
</dbReference>
<keyword evidence="4 7" id="KW-0812">Transmembrane</keyword>
<name>A0A0G1IL87_9BACT</name>
<dbReference type="GO" id="GO:0005886">
    <property type="term" value="C:plasma membrane"/>
    <property type="evidence" value="ECO:0007669"/>
    <property type="project" value="UniProtKB-SubCell"/>
</dbReference>
<comment type="subcellular location">
    <subcellularLocation>
        <location evidence="1 7">Cell membrane</location>
        <topology evidence="1 7">Multi-pass membrane protein</topology>
    </subcellularLocation>
</comment>
<sequence>MDSLIGFDLILLIQTVGYLGLFGIIFAESGLFIGFFLPGDSLLFTAGFLASQGFLNIWILAFLVFVAAILGDNFGYAFGRKVGPAIFSREDSLLFHKDHLERAKVFYEKYGAKTLVLARFLPVVRTFAPILAGVGQMHYRTFFFYNVVGAFLWALGMTWLGYFLGATIPGIDKYLIPIILAIIVLSSLPTLIHIIKNREYLRSKITIDK</sequence>
<organism evidence="9 10">
    <name type="scientific">Candidatus Giovannonibacteria bacterium GW2011_GWA1_44_25</name>
    <dbReference type="NCBI Taxonomy" id="1618645"/>
    <lineage>
        <taxon>Bacteria</taxon>
        <taxon>Candidatus Giovannoniibacteriota</taxon>
    </lineage>
</organism>
<protein>
    <recommendedName>
        <fullName evidence="8">VTT domain-containing protein</fullName>
    </recommendedName>
</protein>
<evidence type="ECO:0000313" key="9">
    <source>
        <dbReference type="EMBL" id="KKT60131.1"/>
    </source>
</evidence>
<feature type="transmembrane region" description="Helical" evidence="7">
    <location>
        <begin position="142"/>
        <end position="162"/>
    </location>
</feature>
<dbReference type="InterPro" id="IPR032816">
    <property type="entry name" value="VTT_dom"/>
</dbReference>
<dbReference type="Pfam" id="PF09335">
    <property type="entry name" value="VTT_dom"/>
    <property type="match status" value="1"/>
</dbReference>